<reference evidence="3" key="1">
    <citation type="journal article" date="2019" name="Int. J. Syst. Evol. Microbiol.">
        <title>The Global Catalogue of Microorganisms (GCM) 10K type strain sequencing project: providing services to taxonomists for standard genome sequencing and annotation.</title>
        <authorList>
            <consortium name="The Broad Institute Genomics Platform"/>
            <consortium name="The Broad Institute Genome Sequencing Center for Infectious Disease"/>
            <person name="Wu L."/>
            <person name="Ma J."/>
        </authorList>
    </citation>
    <scope>NUCLEOTIDE SEQUENCE [LARGE SCALE GENOMIC DNA]</scope>
    <source>
        <strain evidence="3">Q85</strain>
    </source>
</reference>
<accession>A0ABW4NBM6</accession>
<evidence type="ECO:0000259" key="1">
    <source>
        <dbReference type="Pfam" id="PF06057"/>
    </source>
</evidence>
<organism evidence="2 3">
    <name type="scientific">Sphingomonas floccifaciens</name>
    <dbReference type="NCBI Taxonomy" id="1844115"/>
    <lineage>
        <taxon>Bacteria</taxon>
        <taxon>Pseudomonadati</taxon>
        <taxon>Pseudomonadota</taxon>
        <taxon>Alphaproteobacteria</taxon>
        <taxon>Sphingomonadales</taxon>
        <taxon>Sphingomonadaceae</taxon>
        <taxon>Sphingomonas</taxon>
    </lineage>
</organism>
<dbReference type="PROSITE" id="PS51257">
    <property type="entry name" value="PROKAR_LIPOPROTEIN"/>
    <property type="match status" value="1"/>
</dbReference>
<sequence length="241" mass="25048">MTRGRSRYRRTAAVVGAVTLLLTTLVACVPAFLSGSRYQAIPATGAFHGTAALFVSGDAGLRFGMGKPVVRALAAQGIPVVGINSPSAFGVTRTREQVDAVLADGIRRALATPGTQRLLLIGQSFGADMLSVAAPDLPVDLRRHVAAVVLVVPARTAYFRSDPLGLAYHRAPDARPAAGMRTLDWAPVVCIQGAAESDSLCPLVSGPRVASIALPGGHFLNHDDARLIGTILSQLARLGIA</sequence>
<name>A0ABW4NBM6_9SPHN</name>
<protein>
    <submittedName>
        <fullName evidence="2">AcvB/VirJ family lysyl-phosphatidylglycerol hydrolase</fullName>
    </submittedName>
</protein>
<proteinExistence type="predicted"/>
<dbReference type="EMBL" id="JBHUFC010000001">
    <property type="protein sequence ID" value="MFD1786125.1"/>
    <property type="molecule type" value="Genomic_DNA"/>
</dbReference>
<evidence type="ECO:0000313" key="2">
    <source>
        <dbReference type="EMBL" id="MFD1786125.1"/>
    </source>
</evidence>
<keyword evidence="3" id="KW-1185">Reference proteome</keyword>
<comment type="caution">
    <text evidence="2">The sequence shown here is derived from an EMBL/GenBank/DDBJ whole genome shotgun (WGS) entry which is preliminary data.</text>
</comment>
<dbReference type="Pfam" id="PF06057">
    <property type="entry name" value="VirJ"/>
    <property type="match status" value="1"/>
</dbReference>
<dbReference type="Gene3D" id="3.40.50.1820">
    <property type="entry name" value="alpha/beta hydrolase"/>
    <property type="match status" value="1"/>
</dbReference>
<dbReference type="RefSeq" id="WP_380937807.1">
    <property type="nucleotide sequence ID" value="NZ_JBHUFC010000001.1"/>
</dbReference>
<feature type="domain" description="Bacterial virulence" evidence="1">
    <location>
        <begin position="51"/>
        <end position="236"/>
    </location>
</feature>
<dbReference type="InterPro" id="IPR029058">
    <property type="entry name" value="AB_hydrolase_fold"/>
</dbReference>
<dbReference type="InterPro" id="IPR010333">
    <property type="entry name" value="VirJ"/>
</dbReference>
<gene>
    <name evidence="2" type="ORF">ACFSC3_00930</name>
</gene>
<dbReference type="SUPFAM" id="SSF53474">
    <property type="entry name" value="alpha/beta-Hydrolases"/>
    <property type="match status" value="1"/>
</dbReference>
<dbReference type="GO" id="GO:0016787">
    <property type="term" value="F:hydrolase activity"/>
    <property type="evidence" value="ECO:0007669"/>
    <property type="project" value="UniProtKB-KW"/>
</dbReference>
<dbReference type="Proteomes" id="UP001597283">
    <property type="component" value="Unassembled WGS sequence"/>
</dbReference>
<evidence type="ECO:0000313" key="3">
    <source>
        <dbReference type="Proteomes" id="UP001597283"/>
    </source>
</evidence>
<keyword evidence="2" id="KW-0378">Hydrolase</keyword>